<proteinExistence type="predicted"/>
<evidence type="ECO:0000313" key="2">
    <source>
        <dbReference type="Proteomes" id="UP000694890"/>
    </source>
</evidence>
<dbReference type="RefSeq" id="XP_018559039.1">
    <property type="nucleotide sequence ID" value="XM_018703523.2"/>
</dbReference>
<evidence type="ECO:0000256" key="1">
    <source>
        <dbReference type="SAM" id="MobiDB-lite"/>
    </source>
</evidence>
<gene>
    <name evidence="3" type="primary">si:ch211-216l23.2</name>
</gene>
<dbReference type="Gene3D" id="3.40.50.800">
    <property type="entry name" value="Anticodon-binding domain"/>
    <property type="match status" value="1"/>
</dbReference>
<organism evidence="2 3">
    <name type="scientific">Lates calcarifer</name>
    <name type="common">Barramundi</name>
    <name type="synonym">Holocentrus calcarifer</name>
    <dbReference type="NCBI Taxonomy" id="8187"/>
    <lineage>
        <taxon>Eukaryota</taxon>
        <taxon>Metazoa</taxon>
        <taxon>Chordata</taxon>
        <taxon>Craniata</taxon>
        <taxon>Vertebrata</taxon>
        <taxon>Euteleostomi</taxon>
        <taxon>Actinopterygii</taxon>
        <taxon>Neopterygii</taxon>
        <taxon>Teleostei</taxon>
        <taxon>Neoteleostei</taxon>
        <taxon>Acanthomorphata</taxon>
        <taxon>Carangaria</taxon>
        <taxon>Carangaria incertae sedis</taxon>
        <taxon>Centropomidae</taxon>
        <taxon>Lates</taxon>
    </lineage>
</organism>
<feature type="compositionally biased region" description="Pro residues" evidence="1">
    <location>
        <begin position="291"/>
        <end position="307"/>
    </location>
</feature>
<dbReference type="KEGG" id="lcf:108901870"/>
<feature type="region of interest" description="Disordered" evidence="1">
    <location>
        <begin position="276"/>
        <end position="424"/>
    </location>
</feature>
<dbReference type="PANTHER" id="PTHR23295">
    <property type="entry name" value="NUCLEAR RECEPTOR COACTIVATOR 5-RELATED"/>
    <property type="match status" value="1"/>
</dbReference>
<feature type="compositionally biased region" description="Pro residues" evidence="1">
    <location>
        <begin position="412"/>
        <end position="424"/>
    </location>
</feature>
<feature type="region of interest" description="Disordered" evidence="1">
    <location>
        <begin position="1"/>
        <end position="44"/>
    </location>
</feature>
<dbReference type="Proteomes" id="UP000694890">
    <property type="component" value="Linkage group LG10"/>
</dbReference>
<reference evidence="3" key="1">
    <citation type="submission" date="2025-08" db="UniProtKB">
        <authorList>
            <consortium name="RefSeq"/>
        </authorList>
    </citation>
    <scope>IDENTIFICATION</scope>
    <source>
        <tissue evidence="3">Brain</tissue>
    </source>
</reference>
<feature type="compositionally biased region" description="Pro residues" evidence="1">
    <location>
        <begin position="377"/>
        <end position="389"/>
    </location>
</feature>
<dbReference type="GeneID" id="108901870"/>
<feature type="compositionally biased region" description="Low complexity" evidence="1">
    <location>
        <begin position="394"/>
        <end position="411"/>
    </location>
</feature>
<dbReference type="InterPro" id="IPR036621">
    <property type="entry name" value="Anticodon-bd_dom_sf"/>
</dbReference>
<sequence length="424" mass="46429">MSSWAKSSAAARRPPANPNGSAQQLRLYRRPAPYPTREERTEELKDALDSYEELEQMQNFSGSAKYETYKHQPTAKPEGCTPADRRKALYQRFYRQVQEERKPPDCVVLSVTNQCLDYPKSLSQCLQERGLSVEMLYLQAESGLTRALQDVRADGSPLCILVEQTNIALSSCTVIIFSESLKIHRNMPKDQAMDFVAAEYSRGLVKERPPRDPADIAAQASQLLDDFLDREKIERYSVPSETRQLLSLLAEGVHLYSEELETISEYVRSRQEHIQASNIEGERGNMLPPGLGKPPPLLPTPPGPPQPQSAGGGGPMVDHSPPSPAPLLPSPGSYPKTKPPPLLSLHRPPGPSLGLPTSRGPPSSHSPYGAPTVPRGPLLPHPPYHPGPRGPHGIRGTPPSLKSSRPPLLSAPGPPLPRPSGPRH</sequence>
<accession>A0AAJ7QL40</accession>
<protein>
    <submittedName>
        <fullName evidence="3">Nuclear receptor coactivator 5</fullName>
    </submittedName>
</protein>
<name>A0AAJ7QL40_LATCA</name>
<evidence type="ECO:0000313" key="3">
    <source>
        <dbReference type="RefSeq" id="XP_018559039.1"/>
    </source>
</evidence>
<feature type="compositionally biased region" description="Low complexity" evidence="1">
    <location>
        <begin position="1"/>
        <end position="22"/>
    </location>
</feature>
<dbReference type="AlphaFoldDB" id="A0AAJ7QL40"/>
<dbReference type="InterPro" id="IPR052600">
    <property type="entry name" value="Nuc_rcpt_coact/corep"/>
</dbReference>
<dbReference type="PANTHER" id="PTHR23295:SF5">
    <property type="entry name" value="SI:CH211-216L23.2"/>
    <property type="match status" value="1"/>
</dbReference>
<keyword evidence="3" id="KW-0675">Receptor</keyword>
<dbReference type="SUPFAM" id="SSF52954">
    <property type="entry name" value="Class II aaRS ABD-related"/>
    <property type="match status" value="1"/>
</dbReference>